<dbReference type="HOGENOM" id="CLU_2901691_0_0_6"/>
<protein>
    <submittedName>
        <fullName evidence="1">Putative phosphate ABC transporter, inner membrane subunit PstA</fullName>
    </submittedName>
</protein>
<name>J4V448_9GAMM</name>
<proteinExistence type="predicted"/>
<sequence>MFLNKINILFFIIIFCNYVYSQEVNEFKLNNIIVNSGSIEIEKKSNKIFLIMVFMLSLMILL</sequence>
<accession>J4V448</accession>
<organism evidence="1 2">
    <name type="scientific">SAR86 cluster bacterium SAR86B</name>
    <dbReference type="NCBI Taxonomy" id="1123867"/>
    <lineage>
        <taxon>Bacteria</taxon>
        <taxon>Pseudomonadati</taxon>
        <taxon>Pseudomonadota</taxon>
        <taxon>Gammaproteobacteria</taxon>
        <taxon>SAR86 cluster</taxon>
    </lineage>
</organism>
<dbReference type="Proteomes" id="UP000010116">
    <property type="component" value="Unassembled WGS sequence"/>
</dbReference>
<dbReference type="EMBL" id="JH611172">
    <property type="protein sequence ID" value="EJP73292.1"/>
    <property type="molecule type" value="Genomic_DNA"/>
</dbReference>
<reference evidence="1 2" key="1">
    <citation type="journal article" date="2012" name="ISME J.">
        <title>Genomic insights to SAR86, an abundant and uncultivated marine bacterial lineage.</title>
        <authorList>
            <person name="Dupont C.L."/>
            <person name="Rusch D.B."/>
            <person name="Yooseph S."/>
            <person name="Lombardo M.J."/>
            <person name="Richter R.A."/>
            <person name="Valas R."/>
            <person name="Novotny M."/>
            <person name="Yee-Greenbaum J."/>
            <person name="Selengut J.D."/>
            <person name="Haft D.H."/>
            <person name="Halpern A.L."/>
            <person name="Lasken R.S."/>
            <person name="Nealson K."/>
            <person name="Friedman R."/>
            <person name="Venter J.C."/>
        </authorList>
    </citation>
    <scope>NUCLEOTIDE SEQUENCE [LARGE SCALE GENOMIC DNA]</scope>
</reference>
<dbReference type="AlphaFoldDB" id="J4V448"/>
<gene>
    <name evidence="1" type="ORF">NT02SARS_1711</name>
</gene>
<evidence type="ECO:0000313" key="2">
    <source>
        <dbReference type="Proteomes" id="UP000010116"/>
    </source>
</evidence>
<evidence type="ECO:0000313" key="1">
    <source>
        <dbReference type="EMBL" id="EJP73292.1"/>
    </source>
</evidence>